<reference evidence="4" key="1">
    <citation type="submission" date="2017-02" db="EMBL/GenBank/DDBJ databases">
        <authorList>
            <person name="Varghese N."/>
            <person name="Submissions S."/>
        </authorList>
    </citation>
    <scope>NUCLEOTIDE SEQUENCE [LARGE SCALE GENOMIC DNA]</scope>
    <source>
        <strain evidence="4">DSM 22720</strain>
    </source>
</reference>
<dbReference type="GO" id="GO:0016757">
    <property type="term" value="F:glycosyltransferase activity"/>
    <property type="evidence" value="ECO:0007669"/>
    <property type="project" value="InterPro"/>
</dbReference>
<protein>
    <submittedName>
        <fullName evidence="3">Glycosyltransferase involved in cell wall bisynthesis</fullName>
    </submittedName>
</protein>
<feature type="domain" description="Glycosyl transferase family 1" evidence="1">
    <location>
        <begin position="198"/>
        <end position="363"/>
    </location>
</feature>
<evidence type="ECO:0000259" key="1">
    <source>
        <dbReference type="Pfam" id="PF00534"/>
    </source>
</evidence>
<proteinExistence type="predicted"/>
<dbReference type="AlphaFoldDB" id="A0A1T4UF95"/>
<sequence length="393" mass="43691">MGHTNATSDTHKMRNDDKPAILHICLSTGWGGLEMYPSRMGKEFVEKGYCVFGLAAENSRVANAMLDAGMDVFTVPKKSALFGATLLDLNRWLKERNVKIVHCHKSGDILISALLNVLHPRFTVFTEHMGVKRPKKDLYHRWVYRHVDQVLSISNETYQRNIKALPVATDKIERLWLGTYIEDKTFNEATRPHLLADEYGLPHDTRFIGSVGRICDGKGQADLLAAFEQIADTYPDTHLVLIGGLNGDEGADVAFSEKLQAMAKASPFSSRIHLAGYRRNVGTLLEEIQIVCLPYWDEAFGLTAIEAMAQHCAIVVSDTGALPEILEDTGVYCKPQHPTSIADGLKQYLENPARLAANATNAYHRALEHFSMKGHADKLEEIYQRGTASGNRG</sequence>
<gene>
    <name evidence="3" type="ORF">SAMN02745132_01607</name>
</gene>
<evidence type="ECO:0000313" key="3">
    <source>
        <dbReference type="EMBL" id="SKA51333.1"/>
    </source>
</evidence>
<dbReference type="Gene3D" id="3.40.50.2000">
    <property type="entry name" value="Glycogen Phosphorylase B"/>
    <property type="match status" value="2"/>
</dbReference>
<feature type="domain" description="Glycosyltransferase subfamily 4-like N-terminal" evidence="2">
    <location>
        <begin position="30"/>
        <end position="174"/>
    </location>
</feature>
<dbReference type="PANTHER" id="PTHR12526:SF630">
    <property type="entry name" value="GLYCOSYLTRANSFERASE"/>
    <property type="match status" value="1"/>
</dbReference>
<dbReference type="RefSeq" id="WP_078752014.1">
    <property type="nucleotide sequence ID" value="NZ_FUXU01000014.1"/>
</dbReference>
<keyword evidence="4" id="KW-1185">Reference proteome</keyword>
<dbReference type="PANTHER" id="PTHR12526">
    <property type="entry name" value="GLYCOSYLTRANSFERASE"/>
    <property type="match status" value="1"/>
</dbReference>
<evidence type="ECO:0000313" key="4">
    <source>
        <dbReference type="Proteomes" id="UP000190162"/>
    </source>
</evidence>
<dbReference type="EMBL" id="FUXU01000014">
    <property type="protein sequence ID" value="SKA51333.1"/>
    <property type="molecule type" value="Genomic_DNA"/>
</dbReference>
<name>A0A1T4UF95_9GAMM</name>
<dbReference type="OrthoDB" id="9775208at2"/>
<accession>A0A1T4UF95</accession>
<organism evidence="3 4">
    <name type="scientific">Enterovibrio nigricans DSM 22720</name>
    <dbReference type="NCBI Taxonomy" id="1121868"/>
    <lineage>
        <taxon>Bacteria</taxon>
        <taxon>Pseudomonadati</taxon>
        <taxon>Pseudomonadota</taxon>
        <taxon>Gammaproteobacteria</taxon>
        <taxon>Vibrionales</taxon>
        <taxon>Vibrionaceae</taxon>
        <taxon>Enterovibrio</taxon>
    </lineage>
</organism>
<dbReference type="Proteomes" id="UP000190162">
    <property type="component" value="Unassembled WGS sequence"/>
</dbReference>
<dbReference type="Pfam" id="PF00534">
    <property type="entry name" value="Glycos_transf_1"/>
    <property type="match status" value="1"/>
</dbReference>
<dbReference type="SUPFAM" id="SSF53756">
    <property type="entry name" value="UDP-Glycosyltransferase/glycogen phosphorylase"/>
    <property type="match status" value="1"/>
</dbReference>
<dbReference type="Pfam" id="PF13439">
    <property type="entry name" value="Glyco_transf_4"/>
    <property type="match status" value="1"/>
</dbReference>
<keyword evidence="3" id="KW-0808">Transferase</keyword>
<dbReference type="CDD" id="cd03801">
    <property type="entry name" value="GT4_PimA-like"/>
    <property type="match status" value="1"/>
</dbReference>
<dbReference type="GO" id="GO:1901135">
    <property type="term" value="P:carbohydrate derivative metabolic process"/>
    <property type="evidence" value="ECO:0007669"/>
    <property type="project" value="UniProtKB-ARBA"/>
</dbReference>
<dbReference type="InterPro" id="IPR001296">
    <property type="entry name" value="Glyco_trans_1"/>
</dbReference>
<dbReference type="InterPro" id="IPR028098">
    <property type="entry name" value="Glyco_trans_4-like_N"/>
</dbReference>
<evidence type="ECO:0000259" key="2">
    <source>
        <dbReference type="Pfam" id="PF13439"/>
    </source>
</evidence>